<dbReference type="PANTHER" id="PTHR43969">
    <property type="entry name" value="GLUTATHIONE S TRANSFERASE D10, ISOFORM A-RELATED"/>
    <property type="match status" value="1"/>
</dbReference>
<dbReference type="PANTHER" id="PTHR43969:SF9">
    <property type="entry name" value="GLUTATHIONE S TRANSFERASE D10, ISOFORM A-RELATED"/>
    <property type="match status" value="1"/>
</dbReference>
<accession>A0A1B6HZ22</accession>
<dbReference type="Gene3D" id="1.20.1050.130">
    <property type="match status" value="1"/>
</dbReference>
<proteinExistence type="predicted"/>
<dbReference type="InterPro" id="IPR010987">
    <property type="entry name" value="Glutathione-S-Trfase_C-like"/>
</dbReference>
<dbReference type="SUPFAM" id="SSF47616">
    <property type="entry name" value="GST C-terminal domain-like"/>
    <property type="match status" value="1"/>
</dbReference>
<protein>
    <recommendedName>
        <fullName evidence="5">GST C-terminal domain-containing protein</fullName>
    </recommendedName>
</protein>
<feature type="domain" description="GST N-terminal" evidence="2">
    <location>
        <begin position="1"/>
        <end position="85"/>
    </location>
</feature>
<evidence type="ECO:0000259" key="3">
    <source>
        <dbReference type="PROSITE" id="PS50405"/>
    </source>
</evidence>
<dbReference type="PROSITE" id="PS50404">
    <property type="entry name" value="GST_NTER"/>
    <property type="match status" value="1"/>
</dbReference>
<feature type="domain" description="GST C-terminal" evidence="3">
    <location>
        <begin position="11"/>
        <end position="142"/>
    </location>
</feature>
<dbReference type="EMBL" id="GECU01027792">
    <property type="protein sequence ID" value="JAS79914.1"/>
    <property type="molecule type" value="Transcribed_RNA"/>
</dbReference>
<dbReference type="GO" id="GO:0004364">
    <property type="term" value="F:glutathione transferase activity"/>
    <property type="evidence" value="ECO:0007669"/>
    <property type="project" value="TreeGrafter"/>
</dbReference>
<dbReference type="PROSITE" id="PS50405">
    <property type="entry name" value="GST_CTER"/>
    <property type="match status" value="1"/>
</dbReference>
<name>A0A1B6HZ22_9HEMI</name>
<dbReference type="AlphaFoldDB" id="A0A1B6HZ22"/>
<evidence type="ECO:0000256" key="1">
    <source>
        <dbReference type="ARBA" id="ARBA00011738"/>
    </source>
</evidence>
<dbReference type="InterPro" id="IPR004046">
    <property type="entry name" value="GST_C"/>
</dbReference>
<evidence type="ECO:0000313" key="4">
    <source>
        <dbReference type="EMBL" id="JAS79914.1"/>
    </source>
</evidence>
<dbReference type="InterPro" id="IPR004045">
    <property type="entry name" value="Glutathione_S-Trfase_N"/>
</dbReference>
<organism evidence="4">
    <name type="scientific">Homalodisca liturata</name>
    <dbReference type="NCBI Taxonomy" id="320908"/>
    <lineage>
        <taxon>Eukaryota</taxon>
        <taxon>Metazoa</taxon>
        <taxon>Ecdysozoa</taxon>
        <taxon>Arthropoda</taxon>
        <taxon>Hexapoda</taxon>
        <taxon>Insecta</taxon>
        <taxon>Pterygota</taxon>
        <taxon>Neoptera</taxon>
        <taxon>Paraneoptera</taxon>
        <taxon>Hemiptera</taxon>
        <taxon>Auchenorrhyncha</taxon>
        <taxon>Membracoidea</taxon>
        <taxon>Cicadellidae</taxon>
        <taxon>Cicadellinae</taxon>
        <taxon>Proconiini</taxon>
        <taxon>Homalodisca</taxon>
    </lineage>
</organism>
<evidence type="ECO:0008006" key="5">
    <source>
        <dbReference type="Google" id="ProtNLM"/>
    </source>
</evidence>
<dbReference type="InterPro" id="IPR036249">
    <property type="entry name" value="Thioredoxin-like_sf"/>
</dbReference>
<comment type="subunit">
    <text evidence="1">Homodimer.</text>
</comment>
<dbReference type="GO" id="GO:0006749">
    <property type="term" value="P:glutathione metabolic process"/>
    <property type="evidence" value="ECO:0007669"/>
    <property type="project" value="TreeGrafter"/>
</dbReference>
<dbReference type="Gene3D" id="3.40.30.10">
    <property type="entry name" value="Glutaredoxin"/>
    <property type="match status" value="1"/>
</dbReference>
<dbReference type="Pfam" id="PF00043">
    <property type="entry name" value="GST_C"/>
    <property type="match status" value="1"/>
</dbReference>
<reference evidence="4" key="1">
    <citation type="submission" date="2015-11" db="EMBL/GenBank/DDBJ databases">
        <title>De novo transcriptome assembly of four potential Pierce s Disease insect vectors from Arizona vineyards.</title>
        <authorList>
            <person name="Tassone E.E."/>
        </authorList>
    </citation>
    <scope>NUCLEOTIDE SEQUENCE</scope>
</reference>
<evidence type="ECO:0000259" key="2">
    <source>
        <dbReference type="PROSITE" id="PS50404"/>
    </source>
</evidence>
<sequence>MPLVLYYLAPSPPARTVNLVLHALDLPVEYKTVDLFKKEHLAPEFLKGGIALRNEAPTPELIEKVKVVQENIEKLLTGNKFMAGDTLTVADYSFITLVDLVEVYCPPDGKFPLTKEWVSRCQSSMKDFEKANKEGSEIIVNVVQNFISKS</sequence>
<dbReference type="SUPFAM" id="SSF52833">
    <property type="entry name" value="Thioredoxin-like"/>
    <property type="match status" value="1"/>
</dbReference>
<gene>
    <name evidence="4" type="ORF">g.11824</name>
</gene>
<dbReference type="InterPro" id="IPR036282">
    <property type="entry name" value="Glutathione-S-Trfase_C_sf"/>
</dbReference>